<dbReference type="RefSeq" id="WP_183589194.1">
    <property type="nucleotide sequence ID" value="NZ_JACHCA010000014.1"/>
</dbReference>
<dbReference type="EMBL" id="JACHCA010000014">
    <property type="protein sequence ID" value="MBB6130381.1"/>
    <property type="molecule type" value="Genomic_DNA"/>
</dbReference>
<name>A0A841JRA0_9SPHI</name>
<proteinExistence type="predicted"/>
<dbReference type="AlphaFoldDB" id="A0A841JRA0"/>
<organism evidence="1 2">
    <name type="scientific">Mucilaginibacter lappiensis</name>
    <dbReference type="NCBI Taxonomy" id="354630"/>
    <lineage>
        <taxon>Bacteria</taxon>
        <taxon>Pseudomonadati</taxon>
        <taxon>Bacteroidota</taxon>
        <taxon>Sphingobacteriia</taxon>
        <taxon>Sphingobacteriales</taxon>
        <taxon>Sphingobacteriaceae</taxon>
        <taxon>Mucilaginibacter</taxon>
    </lineage>
</organism>
<gene>
    <name evidence="1" type="ORF">HDF22_004521</name>
</gene>
<evidence type="ECO:0000313" key="1">
    <source>
        <dbReference type="EMBL" id="MBB6130381.1"/>
    </source>
</evidence>
<comment type="caution">
    <text evidence="1">The sequence shown here is derived from an EMBL/GenBank/DDBJ whole genome shotgun (WGS) entry which is preliminary data.</text>
</comment>
<sequence>MKTQELALTRSEKKITTLMALEKITLSDLDNLDTGERQYLGSVCTQMLQNLKDTERDDFLNKIEPIMPESNKQQIWEYNHQAITDAISRLTEQHGSMPTKNHLAEETGLSRQTISKHLKEYQTHPGHAEQIEQFKIMAPMLMAKVFQSATKGDIRAARLYLETVGATGKQQNNTVVKSQNNHIQINNTILSQENLKRLSADQLNQIEHIVAKALPEGKMIE</sequence>
<reference evidence="1 2" key="1">
    <citation type="submission" date="2020-08" db="EMBL/GenBank/DDBJ databases">
        <title>Genomic Encyclopedia of Type Strains, Phase IV (KMG-V): Genome sequencing to study the core and pangenomes of soil and plant-associated prokaryotes.</title>
        <authorList>
            <person name="Whitman W."/>
        </authorList>
    </citation>
    <scope>NUCLEOTIDE SEQUENCE [LARGE SCALE GENOMIC DNA]</scope>
    <source>
        <strain evidence="1 2">MP601</strain>
    </source>
</reference>
<evidence type="ECO:0000313" key="2">
    <source>
        <dbReference type="Proteomes" id="UP000548326"/>
    </source>
</evidence>
<dbReference type="Proteomes" id="UP000548326">
    <property type="component" value="Unassembled WGS sequence"/>
</dbReference>
<accession>A0A841JRA0</accession>
<protein>
    <submittedName>
        <fullName evidence="1">Putative transcriptional regulator</fullName>
    </submittedName>
</protein>